<accession>A0A0F9G719</accession>
<dbReference type="EMBL" id="LAZR01018902">
    <property type="protein sequence ID" value="KKL94528.1"/>
    <property type="molecule type" value="Genomic_DNA"/>
</dbReference>
<reference evidence="2" key="1">
    <citation type="journal article" date="2015" name="Nature">
        <title>Complex archaea that bridge the gap between prokaryotes and eukaryotes.</title>
        <authorList>
            <person name="Spang A."/>
            <person name="Saw J.H."/>
            <person name="Jorgensen S.L."/>
            <person name="Zaremba-Niedzwiedzka K."/>
            <person name="Martijn J."/>
            <person name="Lind A.E."/>
            <person name="van Eijk R."/>
            <person name="Schleper C."/>
            <person name="Guy L."/>
            <person name="Ettema T.J."/>
        </authorList>
    </citation>
    <scope>NUCLEOTIDE SEQUENCE</scope>
</reference>
<dbReference type="InterPro" id="IPR027417">
    <property type="entry name" value="P-loop_NTPase"/>
</dbReference>
<feature type="domain" description="IstB-like ATP-binding" evidence="1">
    <location>
        <begin position="1"/>
        <end position="147"/>
    </location>
</feature>
<dbReference type="InterPro" id="IPR002611">
    <property type="entry name" value="IstB_ATP-bd"/>
</dbReference>
<dbReference type="SUPFAM" id="SSF52540">
    <property type="entry name" value="P-loop containing nucleoside triphosphate hydrolases"/>
    <property type="match status" value="1"/>
</dbReference>
<name>A0A0F9G719_9ZZZZ</name>
<dbReference type="PANTHER" id="PTHR30050">
    <property type="entry name" value="CHROMOSOMAL REPLICATION INITIATOR PROTEIN DNAA"/>
    <property type="match status" value="1"/>
</dbReference>
<proteinExistence type="predicted"/>
<evidence type="ECO:0000313" key="2">
    <source>
        <dbReference type="EMBL" id="KKL94528.1"/>
    </source>
</evidence>
<comment type="caution">
    <text evidence="2">The sequence shown here is derived from an EMBL/GenBank/DDBJ whole genome shotgun (WGS) entry which is preliminary data.</text>
</comment>
<feature type="non-terminal residue" evidence="2">
    <location>
        <position position="1"/>
    </location>
</feature>
<sequence>EQNYNVVLMGPTGISKTYIAAGLCYDALKKGYKAYFRTMEQINEILIMKDITRSALIEYNKLLKAHMLVIDDIMMFALEKKQAVQLFNFINHLHERASIIVTTNKSPQEWVKMLDDEVIATALLDRILYRCEVVRLSGKSYRLQNRETIF</sequence>
<organism evidence="2">
    <name type="scientific">marine sediment metagenome</name>
    <dbReference type="NCBI Taxonomy" id="412755"/>
    <lineage>
        <taxon>unclassified sequences</taxon>
        <taxon>metagenomes</taxon>
        <taxon>ecological metagenomes</taxon>
    </lineage>
</organism>
<dbReference type="PANTHER" id="PTHR30050:SF4">
    <property type="entry name" value="ATP-BINDING PROTEIN RV3427C IN INSERTION SEQUENCE-RELATED"/>
    <property type="match status" value="1"/>
</dbReference>
<gene>
    <name evidence="2" type="ORF">LCGC14_1863790</name>
</gene>
<dbReference type="AlphaFoldDB" id="A0A0F9G719"/>
<dbReference type="Gene3D" id="3.40.50.300">
    <property type="entry name" value="P-loop containing nucleotide triphosphate hydrolases"/>
    <property type="match status" value="1"/>
</dbReference>
<protein>
    <recommendedName>
        <fullName evidence="1">IstB-like ATP-binding domain-containing protein</fullName>
    </recommendedName>
</protein>
<dbReference type="GO" id="GO:0005524">
    <property type="term" value="F:ATP binding"/>
    <property type="evidence" value="ECO:0007669"/>
    <property type="project" value="InterPro"/>
</dbReference>
<dbReference type="GO" id="GO:0006260">
    <property type="term" value="P:DNA replication"/>
    <property type="evidence" value="ECO:0007669"/>
    <property type="project" value="TreeGrafter"/>
</dbReference>
<evidence type="ECO:0000259" key="1">
    <source>
        <dbReference type="Pfam" id="PF01695"/>
    </source>
</evidence>
<dbReference type="Pfam" id="PF01695">
    <property type="entry name" value="IstB_IS21"/>
    <property type="match status" value="1"/>
</dbReference>